<feature type="transmembrane region" description="Helical" evidence="1">
    <location>
        <begin position="20"/>
        <end position="47"/>
    </location>
</feature>
<dbReference type="PANTHER" id="PTHR42709">
    <property type="entry name" value="ALKALINE PHOSPHATASE LIKE PROTEIN"/>
    <property type="match status" value="1"/>
</dbReference>
<evidence type="ECO:0000256" key="1">
    <source>
        <dbReference type="SAM" id="Phobius"/>
    </source>
</evidence>
<dbReference type="InterPro" id="IPR032816">
    <property type="entry name" value="VTT_dom"/>
</dbReference>
<proteinExistence type="predicted"/>
<feature type="transmembrane region" description="Helical" evidence="1">
    <location>
        <begin position="139"/>
        <end position="161"/>
    </location>
</feature>
<keyword evidence="1" id="KW-0812">Transmembrane</keyword>
<organism evidence="3 4">
    <name type="scientific">Vibrio caribbeanicus ATCC BAA-2122</name>
    <dbReference type="NCBI Taxonomy" id="796620"/>
    <lineage>
        <taxon>Bacteria</taxon>
        <taxon>Pseudomonadati</taxon>
        <taxon>Pseudomonadota</taxon>
        <taxon>Gammaproteobacteria</taxon>
        <taxon>Vibrionales</taxon>
        <taxon>Vibrionaceae</taxon>
        <taxon>Vibrio</taxon>
    </lineage>
</organism>
<dbReference type="STRING" id="796620.VIBC2010_11176"/>
<comment type="caution">
    <text evidence="3">The sequence shown here is derived from an EMBL/GenBank/DDBJ whole genome shotgun (WGS) entry which is preliminary data.</text>
</comment>
<dbReference type="AlphaFoldDB" id="E3BN21"/>
<accession>E3BN21</accession>
<feature type="transmembrane region" description="Helical" evidence="1">
    <location>
        <begin position="53"/>
        <end position="78"/>
    </location>
</feature>
<evidence type="ECO:0000313" key="4">
    <source>
        <dbReference type="Proteomes" id="UP000002943"/>
    </source>
</evidence>
<dbReference type="PANTHER" id="PTHR42709:SF2">
    <property type="entry name" value="INNER MEMBRANE PROTEIN YOHD"/>
    <property type="match status" value="1"/>
</dbReference>
<feature type="domain" description="VTT" evidence="2">
    <location>
        <begin position="36"/>
        <end position="157"/>
    </location>
</feature>
<keyword evidence="4" id="KW-1185">Reference proteome</keyword>
<dbReference type="EMBL" id="AEIU01000091">
    <property type="protein sequence ID" value="EFP95647.1"/>
    <property type="molecule type" value="Genomic_DNA"/>
</dbReference>
<name>E3BN21_9VIBR</name>
<dbReference type="GO" id="GO:0005886">
    <property type="term" value="C:plasma membrane"/>
    <property type="evidence" value="ECO:0007669"/>
    <property type="project" value="UniProtKB-ARBA"/>
</dbReference>
<keyword evidence="1" id="KW-0472">Membrane</keyword>
<dbReference type="Pfam" id="PF09335">
    <property type="entry name" value="VTT_dom"/>
    <property type="match status" value="1"/>
</dbReference>
<dbReference type="Proteomes" id="UP000002943">
    <property type="component" value="Unassembled WGS sequence"/>
</dbReference>
<evidence type="ECO:0000259" key="2">
    <source>
        <dbReference type="Pfam" id="PF09335"/>
    </source>
</evidence>
<feature type="transmembrane region" description="Helical" evidence="1">
    <location>
        <begin position="176"/>
        <end position="194"/>
    </location>
</feature>
<reference evidence="3 4" key="1">
    <citation type="journal article" date="2012" name="Int. J. Syst. Evol. Microbiol.">
        <title>Vibrio caribbeanicus sp. nov., isolated from the marine sponge Scleritoderma cyanea.</title>
        <authorList>
            <person name="Hoffmann M."/>
            <person name="Monday S.R."/>
            <person name="Allard M.W."/>
            <person name="Strain E.A."/>
            <person name="Whittaker P."/>
            <person name="Naum M."/>
            <person name="McCarthy P.J."/>
            <person name="Lopez J.V."/>
            <person name="Fischer M."/>
            <person name="Brown E.W."/>
        </authorList>
    </citation>
    <scope>NUCLEOTIDE SEQUENCE [LARGE SCALE GENOMIC DNA]</scope>
    <source>
        <strain evidence="3 4">ATCC BAA-2122</strain>
    </source>
</reference>
<dbReference type="RefSeq" id="WP_009602531.1">
    <property type="nucleotide sequence ID" value="NZ_AEIU01000091.1"/>
</dbReference>
<sequence length="211" mass="23705">MEHLNHLLVSMKPWLEQYGYLAIIVSVFLEGIGIPLPGQSLVIAAALLSSEQIMNLGSVALVAWLSCFFGNTCGYLIGFHFEEWLDKKGYISGPKIQKMQDVINKHGPACLVISRFIEGMKQFMPLVCGIAKMPMKPFLLGNALASTIWVTVFCLLTHFAFDHLKAINHFYAEHRLLVWSSGALVFFMLVFTLIKRRKAKRKKASADNNQS</sequence>
<evidence type="ECO:0000313" key="3">
    <source>
        <dbReference type="EMBL" id="EFP95647.1"/>
    </source>
</evidence>
<keyword evidence="1" id="KW-1133">Transmembrane helix</keyword>
<gene>
    <name evidence="3" type="ORF">VIBC2010_11176</name>
</gene>
<dbReference type="InterPro" id="IPR051311">
    <property type="entry name" value="DedA_domain"/>
</dbReference>
<dbReference type="eggNOG" id="COG0586">
    <property type="taxonomic scope" value="Bacteria"/>
</dbReference>
<protein>
    <submittedName>
        <fullName evidence="3">Putative integral membrane protein</fullName>
    </submittedName>
</protein>